<reference evidence="1 2" key="1">
    <citation type="submission" date="2019-12" db="EMBL/GenBank/DDBJ databases">
        <title>Deinococcus sp. HMF7620 Genome sequencing and assembly.</title>
        <authorList>
            <person name="Kang H."/>
            <person name="Kim H."/>
            <person name="Joh K."/>
        </authorList>
    </citation>
    <scope>NUCLEOTIDE SEQUENCE [LARGE SCALE GENOMIC DNA]</scope>
    <source>
        <strain evidence="1 2">HMF7620</strain>
    </source>
</reference>
<dbReference type="RefSeq" id="WP_157457379.1">
    <property type="nucleotide sequence ID" value="NZ_WQLB01000001.1"/>
</dbReference>
<evidence type="ECO:0000313" key="2">
    <source>
        <dbReference type="Proteomes" id="UP000483286"/>
    </source>
</evidence>
<dbReference type="InterPro" id="IPR049249">
    <property type="entry name" value="DUF6882"/>
</dbReference>
<dbReference type="Proteomes" id="UP000483286">
    <property type="component" value="Unassembled WGS sequence"/>
</dbReference>
<evidence type="ECO:0000313" key="1">
    <source>
        <dbReference type="EMBL" id="MVN85375.1"/>
    </source>
</evidence>
<name>A0A7C9HXH4_9DEIO</name>
<dbReference type="EMBL" id="WQLB01000001">
    <property type="protein sequence ID" value="MVN85375.1"/>
    <property type="molecule type" value="Genomic_DNA"/>
</dbReference>
<dbReference type="Pfam" id="PF21813">
    <property type="entry name" value="DUF6882"/>
    <property type="match status" value="1"/>
</dbReference>
<keyword evidence="2" id="KW-1185">Reference proteome</keyword>
<proteinExistence type="predicted"/>
<comment type="caution">
    <text evidence="1">The sequence shown here is derived from an EMBL/GenBank/DDBJ whole genome shotgun (WGS) entry which is preliminary data.</text>
</comment>
<sequence>MTNVNPALFGDQSAGVERALAGLQAQTAAHDGAWGLGRADWQADLQAGTLTFTNETFRATCPVQVVGTYNTQDGSWLWGWDHPSVPAELARAAGKVRAFAQEHRLHALTTRTLSCTEEDAWHLTALACTLDGAQGAYRGPAGPTLVFMTFGKVALTSAGQG</sequence>
<gene>
    <name evidence="1" type="ORF">GO986_01160</name>
</gene>
<dbReference type="AlphaFoldDB" id="A0A7C9HXH4"/>
<organism evidence="1 2">
    <name type="scientific">Deinococcus arboris</name>
    <dbReference type="NCBI Taxonomy" id="2682977"/>
    <lineage>
        <taxon>Bacteria</taxon>
        <taxon>Thermotogati</taxon>
        <taxon>Deinococcota</taxon>
        <taxon>Deinococci</taxon>
        <taxon>Deinococcales</taxon>
        <taxon>Deinococcaceae</taxon>
        <taxon>Deinococcus</taxon>
    </lineage>
</organism>
<accession>A0A7C9HXH4</accession>
<protein>
    <submittedName>
        <fullName evidence="1">Uncharacterized protein</fullName>
    </submittedName>
</protein>